<evidence type="ECO:0000256" key="11">
    <source>
        <dbReference type="ARBA" id="ARBA00023136"/>
    </source>
</evidence>
<keyword evidence="5" id="KW-0813">Transport</keyword>
<dbReference type="GO" id="GO:0015297">
    <property type="term" value="F:antiporter activity"/>
    <property type="evidence" value="ECO:0007669"/>
    <property type="project" value="UniProtKB-KW"/>
</dbReference>
<keyword evidence="10" id="KW-0406">Ion transport</keyword>
<keyword evidence="8 13" id="KW-0812">Transmembrane</keyword>
<dbReference type="PANTHER" id="PTHR43298:SF2">
    <property type="entry name" value="FMN_FAD EXPORTER YEEO-RELATED"/>
    <property type="match status" value="1"/>
</dbReference>
<feature type="transmembrane region" description="Helical" evidence="13">
    <location>
        <begin position="136"/>
        <end position="161"/>
    </location>
</feature>
<evidence type="ECO:0000256" key="4">
    <source>
        <dbReference type="ARBA" id="ARBA00020268"/>
    </source>
</evidence>
<comment type="subcellular location">
    <subcellularLocation>
        <location evidence="2">Cell membrane</location>
        <topology evidence="2">Multi-pass membrane protein</topology>
    </subcellularLocation>
</comment>
<feature type="transmembrane region" description="Helical" evidence="13">
    <location>
        <begin position="239"/>
        <end position="264"/>
    </location>
</feature>
<organism evidence="14 15">
    <name type="scientific">Candidatus Faecalibacterium intestinavium</name>
    <dbReference type="NCBI Taxonomy" id="2838580"/>
    <lineage>
        <taxon>Bacteria</taxon>
        <taxon>Bacillati</taxon>
        <taxon>Bacillota</taxon>
        <taxon>Clostridia</taxon>
        <taxon>Eubacteriales</taxon>
        <taxon>Oscillospiraceae</taxon>
        <taxon>Faecalibacterium</taxon>
    </lineage>
</organism>
<protein>
    <recommendedName>
        <fullName evidence="4">Probable multidrug resistance protein NorM</fullName>
    </recommendedName>
    <alternativeName>
        <fullName evidence="12">Multidrug-efflux transporter</fullName>
    </alternativeName>
</protein>
<evidence type="ECO:0000256" key="9">
    <source>
        <dbReference type="ARBA" id="ARBA00022989"/>
    </source>
</evidence>
<dbReference type="GO" id="GO:0042910">
    <property type="term" value="F:xenobiotic transmembrane transporter activity"/>
    <property type="evidence" value="ECO:0007669"/>
    <property type="project" value="InterPro"/>
</dbReference>
<dbReference type="PIRSF" id="PIRSF006603">
    <property type="entry name" value="DinF"/>
    <property type="match status" value="1"/>
</dbReference>
<name>A0A9E2KL95_9FIRM</name>
<feature type="transmembrane region" description="Helical" evidence="13">
    <location>
        <begin position="362"/>
        <end position="379"/>
    </location>
</feature>
<keyword evidence="7" id="KW-1003">Cell membrane</keyword>
<feature type="transmembrane region" description="Helical" evidence="13">
    <location>
        <begin position="196"/>
        <end position="218"/>
    </location>
</feature>
<evidence type="ECO:0000256" key="7">
    <source>
        <dbReference type="ARBA" id="ARBA00022475"/>
    </source>
</evidence>
<dbReference type="CDD" id="cd13138">
    <property type="entry name" value="MATE_yoeA_like"/>
    <property type="match status" value="1"/>
</dbReference>
<feature type="transmembrane region" description="Helical" evidence="13">
    <location>
        <begin position="95"/>
        <end position="116"/>
    </location>
</feature>
<dbReference type="NCBIfam" id="TIGR00797">
    <property type="entry name" value="matE"/>
    <property type="match status" value="1"/>
</dbReference>
<feature type="transmembrane region" description="Helical" evidence="13">
    <location>
        <begin position="284"/>
        <end position="306"/>
    </location>
</feature>
<evidence type="ECO:0000256" key="10">
    <source>
        <dbReference type="ARBA" id="ARBA00023065"/>
    </source>
</evidence>
<evidence type="ECO:0000256" key="8">
    <source>
        <dbReference type="ARBA" id="ARBA00022692"/>
    </source>
</evidence>
<dbReference type="AlphaFoldDB" id="A0A9E2KL95"/>
<evidence type="ECO:0000313" key="14">
    <source>
        <dbReference type="EMBL" id="MBU3819557.1"/>
    </source>
</evidence>
<comment type="similarity">
    <text evidence="3">Belongs to the multi antimicrobial extrusion (MATE) (TC 2.A.66.1) family.</text>
</comment>
<keyword evidence="6" id="KW-0050">Antiport</keyword>
<evidence type="ECO:0000256" key="3">
    <source>
        <dbReference type="ARBA" id="ARBA00010199"/>
    </source>
</evidence>
<comment type="caution">
    <text evidence="14">The sequence shown here is derived from an EMBL/GenBank/DDBJ whole genome shotgun (WGS) entry which is preliminary data.</text>
</comment>
<gene>
    <name evidence="14" type="ORF">H9864_04200</name>
</gene>
<feature type="transmembrane region" description="Helical" evidence="13">
    <location>
        <begin position="386"/>
        <end position="410"/>
    </location>
</feature>
<dbReference type="PANTHER" id="PTHR43298">
    <property type="entry name" value="MULTIDRUG RESISTANCE PROTEIN NORM-RELATED"/>
    <property type="match status" value="1"/>
</dbReference>
<accession>A0A9E2KL95</accession>
<dbReference type="GO" id="GO:0005886">
    <property type="term" value="C:plasma membrane"/>
    <property type="evidence" value="ECO:0007669"/>
    <property type="project" value="UniProtKB-SubCell"/>
</dbReference>
<dbReference type="EMBL" id="JAHLFH010000088">
    <property type="protein sequence ID" value="MBU3819557.1"/>
    <property type="molecule type" value="Genomic_DNA"/>
</dbReference>
<dbReference type="InterPro" id="IPR050222">
    <property type="entry name" value="MATE_MdtK"/>
</dbReference>
<keyword evidence="11 13" id="KW-0472">Membrane</keyword>
<proteinExistence type="inferred from homology"/>
<keyword evidence="9 13" id="KW-1133">Transmembrane helix</keyword>
<evidence type="ECO:0000256" key="5">
    <source>
        <dbReference type="ARBA" id="ARBA00022448"/>
    </source>
</evidence>
<evidence type="ECO:0000256" key="2">
    <source>
        <dbReference type="ARBA" id="ARBA00004651"/>
    </source>
</evidence>
<dbReference type="GO" id="GO:0006811">
    <property type="term" value="P:monoatomic ion transport"/>
    <property type="evidence" value="ECO:0007669"/>
    <property type="project" value="UniProtKB-KW"/>
</dbReference>
<dbReference type="InterPro" id="IPR002528">
    <property type="entry name" value="MATE_fam"/>
</dbReference>
<dbReference type="InterPro" id="IPR048279">
    <property type="entry name" value="MdtK-like"/>
</dbReference>
<evidence type="ECO:0000256" key="12">
    <source>
        <dbReference type="ARBA" id="ARBA00031636"/>
    </source>
</evidence>
<sequence length="448" mass="48311">MVKTVEPMTAGSISKRLIFFALPLLLGNLFQQMYNTVDSLIVGNFLGSSALAAVSSSGSLINMLIGFLSGIATGAGVIVSRYFGANDAKDVHRAVHTMVAFGLVAGVGMGAVGVLLSPQILVWMGTPESVFAESVAYLQIYFLGSLGFVMYNILVGVLQAVGDSRHPLYYLMASSVINLVLDVLFITAFGAGVGGAALATVISQIFSAVLCFIQLMRTRDCYRIQISKIRFDFKMLRQIIRIGLPSGVQNSIIAFANVIVQSNINAFGEMAMAGYGAYSKIEGFAFLPINSFTLAMTTFVGQNLGAGQKERTRKGARFGILATVLLAELTGVAVFLLAPQLIAAFDSSPEVIRFGVEKARTAALFYCLLAYSHAVASVLRGAGKAVVPMLVMMSFWCVVRVAFLSISIPMTHSIQMVYAVYPLTWSLSSLVFFFYYRRANWMAQTDSN</sequence>
<feature type="transmembrane region" description="Helical" evidence="13">
    <location>
        <begin position="63"/>
        <end position="83"/>
    </location>
</feature>
<evidence type="ECO:0000256" key="1">
    <source>
        <dbReference type="ARBA" id="ARBA00003408"/>
    </source>
</evidence>
<evidence type="ECO:0000313" key="15">
    <source>
        <dbReference type="Proteomes" id="UP000824178"/>
    </source>
</evidence>
<feature type="transmembrane region" description="Helical" evidence="13">
    <location>
        <begin position="318"/>
        <end position="342"/>
    </location>
</feature>
<evidence type="ECO:0000256" key="13">
    <source>
        <dbReference type="SAM" id="Phobius"/>
    </source>
</evidence>
<evidence type="ECO:0000256" key="6">
    <source>
        <dbReference type="ARBA" id="ARBA00022449"/>
    </source>
</evidence>
<feature type="transmembrane region" description="Helical" evidence="13">
    <location>
        <begin position="416"/>
        <end position="436"/>
    </location>
</feature>
<reference evidence="14" key="2">
    <citation type="submission" date="2021-04" db="EMBL/GenBank/DDBJ databases">
        <authorList>
            <person name="Gilroy R."/>
        </authorList>
    </citation>
    <scope>NUCLEOTIDE SEQUENCE</scope>
    <source>
        <strain evidence="14">742</strain>
    </source>
</reference>
<dbReference type="Proteomes" id="UP000824178">
    <property type="component" value="Unassembled WGS sequence"/>
</dbReference>
<feature type="transmembrane region" description="Helical" evidence="13">
    <location>
        <begin position="168"/>
        <end position="190"/>
    </location>
</feature>
<reference evidence="14" key="1">
    <citation type="journal article" date="2021" name="PeerJ">
        <title>Extensive microbial diversity within the chicken gut microbiome revealed by metagenomics and culture.</title>
        <authorList>
            <person name="Gilroy R."/>
            <person name="Ravi A."/>
            <person name="Getino M."/>
            <person name="Pursley I."/>
            <person name="Horton D.L."/>
            <person name="Alikhan N.F."/>
            <person name="Baker D."/>
            <person name="Gharbi K."/>
            <person name="Hall N."/>
            <person name="Watson M."/>
            <person name="Adriaenssens E.M."/>
            <person name="Foster-Nyarko E."/>
            <person name="Jarju S."/>
            <person name="Secka A."/>
            <person name="Antonio M."/>
            <person name="Oren A."/>
            <person name="Chaudhuri R.R."/>
            <person name="La Ragione R."/>
            <person name="Hildebrand F."/>
            <person name="Pallen M.J."/>
        </authorList>
    </citation>
    <scope>NUCLEOTIDE SEQUENCE</scope>
    <source>
        <strain evidence="14">742</strain>
    </source>
</reference>
<dbReference type="Pfam" id="PF01554">
    <property type="entry name" value="MatE"/>
    <property type="match status" value="2"/>
</dbReference>
<comment type="function">
    <text evidence="1">Multidrug efflux pump.</text>
</comment>